<keyword evidence="1" id="KW-0833">Ubl conjugation pathway</keyword>
<proteinExistence type="inferred from homology"/>
<accession>A0A811QHN3</accession>
<sequence>MMPADRFISQTVLRNPRDAIRALKSCEGLLPLADDLGLLSRCVDAIAAKAAASTPTALFGWPIADDARDGDRRRRRRGHLEHGVGPEVIEGALIAYAKRSIPGLSRTGRHVGGGGGAVAAPPSSDGEQKALLETVIANLPEETIKSSAHTGTAVGATTARILFGLLRMVNILHASEASRDMLERRTAARLPDAAVDDLLIPSYSYLVGTLYDVDCVERIVPYFLEGRDVADEGNEEEGSEAETPGREASRRAMLAVGRLVDAYLGEIATDAYLKPDKFCDLAWALPDGARVYDDGLYRAVDIYLKAHPGLSEEEKEKEKVSGVVDGRKLTLEACTHAAQNERLPLRTVVQVLFFEQLQLRRAIARTITANEGGAAGSGEEGDESDGGGTWRVAARGNQMLRLDMDSMRNRVQELERECTSMRKAIDKMDRRGGAPVDRGAPSVPADGRWGAIVTKRFGCKFPAQVCQSQQRTVVARTRRPRIEQSP</sequence>
<dbReference type="UniPathway" id="UPA00143"/>
<dbReference type="EMBL" id="CAJGYO010000010">
    <property type="protein sequence ID" value="CAD6255576.1"/>
    <property type="molecule type" value="Genomic_DNA"/>
</dbReference>
<gene>
    <name evidence="5" type="ORF">NCGR_LOCUS39117</name>
</gene>
<dbReference type="Proteomes" id="UP000604825">
    <property type="component" value="Unassembled WGS sequence"/>
</dbReference>
<evidence type="ECO:0000313" key="6">
    <source>
        <dbReference type="Proteomes" id="UP000604825"/>
    </source>
</evidence>
<keyword evidence="3" id="KW-0175">Coiled coil</keyword>
<feature type="coiled-coil region" evidence="3">
    <location>
        <begin position="397"/>
        <end position="431"/>
    </location>
</feature>
<evidence type="ECO:0000313" key="5">
    <source>
        <dbReference type="EMBL" id="CAD6255576.1"/>
    </source>
</evidence>
<dbReference type="AlphaFoldDB" id="A0A811QHN3"/>
<dbReference type="InterPro" id="IPR027356">
    <property type="entry name" value="NPH3_dom"/>
</dbReference>
<name>A0A811QHN3_9POAL</name>
<reference evidence="5" key="1">
    <citation type="submission" date="2020-10" db="EMBL/GenBank/DDBJ databases">
        <authorList>
            <person name="Han B."/>
            <person name="Lu T."/>
            <person name="Zhao Q."/>
            <person name="Huang X."/>
            <person name="Zhao Y."/>
        </authorList>
    </citation>
    <scope>NUCLEOTIDE SEQUENCE</scope>
</reference>
<evidence type="ECO:0000256" key="3">
    <source>
        <dbReference type="SAM" id="Coils"/>
    </source>
</evidence>
<dbReference type="PROSITE" id="PS51649">
    <property type="entry name" value="NPH3"/>
    <property type="match status" value="1"/>
</dbReference>
<dbReference type="GO" id="GO:0016567">
    <property type="term" value="P:protein ubiquitination"/>
    <property type="evidence" value="ECO:0007669"/>
    <property type="project" value="UniProtKB-UniPathway"/>
</dbReference>
<dbReference type="PANTHER" id="PTHR32370">
    <property type="entry name" value="OS12G0117600 PROTEIN"/>
    <property type="match status" value="1"/>
</dbReference>
<evidence type="ECO:0000256" key="1">
    <source>
        <dbReference type="ARBA" id="ARBA00022786"/>
    </source>
</evidence>
<keyword evidence="6" id="KW-1185">Reference proteome</keyword>
<comment type="similarity">
    <text evidence="2">Belongs to the NPH3 family.</text>
</comment>
<comment type="caution">
    <text evidence="5">The sequence shown here is derived from an EMBL/GenBank/DDBJ whole genome shotgun (WGS) entry which is preliminary data.</text>
</comment>
<dbReference type="OrthoDB" id="624345at2759"/>
<organism evidence="5 6">
    <name type="scientific">Miscanthus lutarioriparius</name>
    <dbReference type="NCBI Taxonomy" id="422564"/>
    <lineage>
        <taxon>Eukaryota</taxon>
        <taxon>Viridiplantae</taxon>
        <taxon>Streptophyta</taxon>
        <taxon>Embryophyta</taxon>
        <taxon>Tracheophyta</taxon>
        <taxon>Spermatophyta</taxon>
        <taxon>Magnoliopsida</taxon>
        <taxon>Liliopsida</taxon>
        <taxon>Poales</taxon>
        <taxon>Poaceae</taxon>
        <taxon>PACMAD clade</taxon>
        <taxon>Panicoideae</taxon>
        <taxon>Andropogonodae</taxon>
        <taxon>Andropogoneae</taxon>
        <taxon>Saccharinae</taxon>
        <taxon>Miscanthus</taxon>
    </lineage>
</organism>
<dbReference type="Pfam" id="PF03000">
    <property type="entry name" value="NPH3"/>
    <property type="match status" value="1"/>
</dbReference>
<protein>
    <recommendedName>
        <fullName evidence="4">NPH3 domain-containing protein</fullName>
    </recommendedName>
</protein>
<evidence type="ECO:0000259" key="4">
    <source>
        <dbReference type="PROSITE" id="PS51649"/>
    </source>
</evidence>
<feature type="domain" description="NPH3" evidence="4">
    <location>
        <begin position="57"/>
        <end position="358"/>
    </location>
</feature>
<dbReference type="InterPro" id="IPR043454">
    <property type="entry name" value="NPH3/RPT2-like"/>
</dbReference>
<evidence type="ECO:0000256" key="2">
    <source>
        <dbReference type="PROSITE-ProRule" id="PRU00982"/>
    </source>
</evidence>